<name>A0A235BR85_UNCW3</name>
<gene>
    <name evidence="2" type="ORF">CH333_08590</name>
</gene>
<evidence type="ECO:0000256" key="1">
    <source>
        <dbReference type="SAM" id="Coils"/>
    </source>
</evidence>
<comment type="caution">
    <text evidence="2">The sequence shown here is derived from an EMBL/GenBank/DDBJ whole genome shotgun (WGS) entry which is preliminary data.</text>
</comment>
<organism evidence="2 3">
    <name type="scientific">candidate division WOR-3 bacterium JGI_Cruoil_03_44_89</name>
    <dbReference type="NCBI Taxonomy" id="1973748"/>
    <lineage>
        <taxon>Bacteria</taxon>
        <taxon>Bacteria division WOR-3</taxon>
    </lineage>
</organism>
<sequence length="69" mass="7876">MDLLEKIDEIDKTVSKLRKKNERLTEINKQLIEKETRAIQKLKGVMDSINTLLGAQGNPLTNENKAKNI</sequence>
<evidence type="ECO:0000313" key="2">
    <source>
        <dbReference type="EMBL" id="OYD14237.1"/>
    </source>
</evidence>
<dbReference type="AlphaFoldDB" id="A0A235BR85"/>
<evidence type="ECO:0000313" key="3">
    <source>
        <dbReference type="Proteomes" id="UP000215215"/>
    </source>
</evidence>
<proteinExistence type="predicted"/>
<accession>A0A235BR85</accession>
<dbReference type="EMBL" id="NOZQ01000197">
    <property type="protein sequence ID" value="OYD14237.1"/>
    <property type="molecule type" value="Genomic_DNA"/>
</dbReference>
<dbReference type="Proteomes" id="UP000215215">
    <property type="component" value="Unassembled WGS sequence"/>
</dbReference>
<keyword evidence="1" id="KW-0175">Coiled coil</keyword>
<protein>
    <submittedName>
        <fullName evidence="2">Uncharacterized protein</fullName>
    </submittedName>
</protein>
<reference evidence="2 3" key="1">
    <citation type="submission" date="2017-07" db="EMBL/GenBank/DDBJ databases">
        <title>Recovery of genomes from metagenomes via a dereplication, aggregation, and scoring strategy.</title>
        <authorList>
            <person name="Sieber C.M."/>
            <person name="Probst A.J."/>
            <person name="Sharrar A."/>
            <person name="Thomas B.C."/>
            <person name="Hess M."/>
            <person name="Tringe S.G."/>
            <person name="Banfield J.F."/>
        </authorList>
    </citation>
    <scope>NUCLEOTIDE SEQUENCE [LARGE SCALE GENOMIC DNA]</scope>
    <source>
        <strain evidence="2">JGI_Cruoil_03_44_89</strain>
    </source>
</reference>
<feature type="coiled-coil region" evidence="1">
    <location>
        <begin position="7"/>
        <end position="37"/>
    </location>
</feature>